<dbReference type="CDD" id="cd02440">
    <property type="entry name" value="AdoMet_MTases"/>
    <property type="match status" value="1"/>
</dbReference>
<accession>A0A1Z4LVR9</accession>
<evidence type="ECO:0008006" key="5">
    <source>
        <dbReference type="Google" id="ProtNLM"/>
    </source>
</evidence>
<dbReference type="OrthoDB" id="421066at2"/>
<dbReference type="GO" id="GO:0008757">
    <property type="term" value="F:S-adenosylmethionine-dependent methyltransferase activity"/>
    <property type="evidence" value="ECO:0007669"/>
    <property type="project" value="InterPro"/>
</dbReference>
<evidence type="ECO:0000313" key="3">
    <source>
        <dbReference type="EMBL" id="BAY85310.1"/>
    </source>
</evidence>
<protein>
    <recommendedName>
        <fullName evidence="5">Methyltransferase type 11 domain-containing protein</fullName>
    </recommendedName>
</protein>
<feature type="domain" description="DUF4214" evidence="2">
    <location>
        <begin position="38"/>
        <end position="98"/>
    </location>
</feature>
<dbReference type="Gene3D" id="3.40.50.150">
    <property type="entry name" value="Vaccinia Virus protein VP39"/>
    <property type="match status" value="1"/>
</dbReference>
<dbReference type="Pfam" id="PF13946">
    <property type="entry name" value="DUF4214"/>
    <property type="match status" value="1"/>
</dbReference>
<reference evidence="3 4" key="1">
    <citation type="submission" date="2017-06" db="EMBL/GenBank/DDBJ databases">
        <title>Genome sequencing of cyanobaciteial culture collection at National Institute for Environmental Studies (NIES).</title>
        <authorList>
            <person name="Hirose Y."/>
            <person name="Shimura Y."/>
            <person name="Fujisawa T."/>
            <person name="Nakamura Y."/>
            <person name="Kawachi M."/>
        </authorList>
    </citation>
    <scope>NUCLEOTIDE SEQUENCE [LARGE SCALE GENOMIC DNA]</scope>
    <source>
        <strain evidence="3 4">NIES-267</strain>
    </source>
</reference>
<keyword evidence="4" id="KW-1185">Reference proteome</keyword>
<dbReference type="SUPFAM" id="SSF53335">
    <property type="entry name" value="S-adenosyl-L-methionine-dependent methyltransferases"/>
    <property type="match status" value="1"/>
</dbReference>
<dbReference type="AlphaFoldDB" id="A0A1Z4LVR9"/>
<organism evidence="3 4">
    <name type="scientific">Calothrix parasitica NIES-267</name>
    <dbReference type="NCBI Taxonomy" id="1973488"/>
    <lineage>
        <taxon>Bacteria</taxon>
        <taxon>Bacillati</taxon>
        <taxon>Cyanobacteriota</taxon>
        <taxon>Cyanophyceae</taxon>
        <taxon>Nostocales</taxon>
        <taxon>Calotrichaceae</taxon>
        <taxon>Calothrix</taxon>
    </lineage>
</organism>
<feature type="domain" description="Methyltransferase type 11" evidence="1">
    <location>
        <begin position="193"/>
        <end position="245"/>
    </location>
</feature>
<gene>
    <name evidence="3" type="ORF">NIES267_48090</name>
</gene>
<dbReference type="Proteomes" id="UP000218418">
    <property type="component" value="Chromosome"/>
</dbReference>
<dbReference type="Pfam" id="PF08241">
    <property type="entry name" value="Methyltransf_11"/>
    <property type="match status" value="1"/>
</dbReference>
<evidence type="ECO:0000259" key="1">
    <source>
        <dbReference type="Pfam" id="PF08241"/>
    </source>
</evidence>
<dbReference type="InterPro" id="IPR013216">
    <property type="entry name" value="Methyltransf_11"/>
</dbReference>
<dbReference type="InterPro" id="IPR029063">
    <property type="entry name" value="SAM-dependent_MTases_sf"/>
</dbReference>
<name>A0A1Z4LVR9_9CYAN</name>
<evidence type="ECO:0000313" key="4">
    <source>
        <dbReference type="Proteomes" id="UP000218418"/>
    </source>
</evidence>
<sequence>MTQTITNFFQLNQQQQTIIPKFIRYLRYYPHDLWLLFNFIISHVFSRIFKRENSNKNYIQHIYKYFLKTTYSEADINFYLQQLENGEVTRFALLVSFLMIPASVEQKLFHTLGTSSHHEARLELVQKQLPGAKQILDIGGASGKEVSGSLLMMGYPHKPERIDIVDLPGNERFFKSSSPDIEFHTTPEGTKIHYHYVSMTGITKFPDASFDLVWSGQSIEHITPEEASIVISQVYRVLKPNGYFCLDTPNRHMTLLQVKQGFVHPEHKIEYFPKELADKLTEIGFNVIQQKAVSPMPISYQRGRFNRLELIYSKSLGDDPNTGYSFYLECQK</sequence>
<evidence type="ECO:0000259" key="2">
    <source>
        <dbReference type="Pfam" id="PF13946"/>
    </source>
</evidence>
<dbReference type="EMBL" id="AP018227">
    <property type="protein sequence ID" value="BAY85310.1"/>
    <property type="molecule type" value="Genomic_DNA"/>
</dbReference>
<proteinExistence type="predicted"/>
<dbReference type="InterPro" id="IPR025282">
    <property type="entry name" value="DUF4214"/>
</dbReference>